<reference evidence="7" key="1">
    <citation type="submission" date="2021-06" db="EMBL/GenBank/DDBJ databases">
        <title>44 bacteria genomes isolated from Dapeng, Shenzhen.</title>
        <authorList>
            <person name="Zheng W."/>
            <person name="Yu S."/>
            <person name="Huang Y."/>
        </authorList>
    </citation>
    <scope>NUCLEOTIDE SEQUENCE</scope>
    <source>
        <strain evidence="7">DP5N28-2</strain>
    </source>
</reference>
<comment type="pathway">
    <text evidence="5">Cofactor biosynthesis; coenzyme A biosynthesis; CoA from (R)-pantothenate: step 5/5.</text>
</comment>
<accession>A0A953HX13</accession>
<dbReference type="InterPro" id="IPR027417">
    <property type="entry name" value="P-loop_NTPase"/>
</dbReference>
<proteinExistence type="inferred from homology"/>
<keyword evidence="3 5" id="KW-0067">ATP-binding</keyword>
<comment type="catalytic activity">
    <reaction evidence="5">
        <text>3'-dephospho-CoA + ATP = ADP + CoA + H(+)</text>
        <dbReference type="Rhea" id="RHEA:18245"/>
        <dbReference type="ChEBI" id="CHEBI:15378"/>
        <dbReference type="ChEBI" id="CHEBI:30616"/>
        <dbReference type="ChEBI" id="CHEBI:57287"/>
        <dbReference type="ChEBI" id="CHEBI:57328"/>
        <dbReference type="ChEBI" id="CHEBI:456216"/>
        <dbReference type="EC" id="2.7.1.24"/>
    </reaction>
</comment>
<evidence type="ECO:0000256" key="4">
    <source>
        <dbReference type="ARBA" id="ARBA00022993"/>
    </source>
</evidence>
<sequence length="200" mass="22714">MAKWKTGITGGIGSGKTFCARIFEQLGIPVYYSDDRAKHLMTHDPEVVTALVELLGPRVYDANHQLQKDFLRKQVFENPPVREKINAIVHPAVGRDYADWHHAQDSPYTLQEAALLVESGSYRKLDHLIMVRAPRVLRTQRIMARDGITVDAVTQRMNSQFPDSKKEKVADLFIDNSGCYAILPQILAIHHQLIQSNDRK</sequence>
<dbReference type="EC" id="2.7.1.24" evidence="5 6"/>
<keyword evidence="2 5" id="KW-0547">Nucleotide-binding</keyword>
<evidence type="ECO:0000313" key="8">
    <source>
        <dbReference type="Proteomes" id="UP000753961"/>
    </source>
</evidence>
<evidence type="ECO:0000256" key="5">
    <source>
        <dbReference type="HAMAP-Rule" id="MF_00376"/>
    </source>
</evidence>
<comment type="similarity">
    <text evidence="1 5">Belongs to the CoaE family.</text>
</comment>
<name>A0A953HX13_9BACT</name>
<protein>
    <recommendedName>
        <fullName evidence="5 6">Dephospho-CoA kinase</fullName>
        <ecNumber evidence="5 6">2.7.1.24</ecNumber>
    </recommendedName>
    <alternativeName>
        <fullName evidence="5">Dephosphocoenzyme A kinase</fullName>
    </alternativeName>
</protein>
<dbReference type="GO" id="GO:0004140">
    <property type="term" value="F:dephospho-CoA kinase activity"/>
    <property type="evidence" value="ECO:0007669"/>
    <property type="project" value="UniProtKB-UniRule"/>
</dbReference>
<feature type="binding site" evidence="5">
    <location>
        <begin position="13"/>
        <end position="18"/>
    </location>
    <ligand>
        <name>ATP</name>
        <dbReference type="ChEBI" id="CHEBI:30616"/>
    </ligand>
</feature>
<evidence type="ECO:0000256" key="1">
    <source>
        <dbReference type="ARBA" id="ARBA00009018"/>
    </source>
</evidence>
<dbReference type="SUPFAM" id="SSF52540">
    <property type="entry name" value="P-loop containing nucleoside triphosphate hydrolases"/>
    <property type="match status" value="1"/>
</dbReference>
<dbReference type="AlphaFoldDB" id="A0A953HX13"/>
<evidence type="ECO:0000313" key="7">
    <source>
        <dbReference type="EMBL" id="MBY5960050.1"/>
    </source>
</evidence>
<comment type="subcellular location">
    <subcellularLocation>
        <location evidence="5">Cytoplasm</location>
    </subcellularLocation>
</comment>
<keyword evidence="5" id="KW-0963">Cytoplasm</keyword>
<keyword evidence="8" id="KW-1185">Reference proteome</keyword>
<evidence type="ECO:0000256" key="6">
    <source>
        <dbReference type="NCBIfam" id="TIGR00152"/>
    </source>
</evidence>
<gene>
    <name evidence="5 7" type="primary">coaE</name>
    <name evidence="7" type="ORF">KUV50_18000</name>
</gene>
<dbReference type="CDD" id="cd02022">
    <property type="entry name" value="DPCK"/>
    <property type="match status" value="1"/>
</dbReference>
<dbReference type="NCBIfam" id="TIGR00152">
    <property type="entry name" value="dephospho-CoA kinase"/>
    <property type="match status" value="1"/>
</dbReference>
<keyword evidence="4 5" id="KW-0173">Coenzyme A biosynthesis</keyword>
<dbReference type="GO" id="GO:0015937">
    <property type="term" value="P:coenzyme A biosynthetic process"/>
    <property type="evidence" value="ECO:0007669"/>
    <property type="project" value="UniProtKB-UniRule"/>
</dbReference>
<keyword evidence="5 7" id="KW-0418">Kinase</keyword>
<dbReference type="HAMAP" id="MF_00376">
    <property type="entry name" value="Dephospho_CoA_kinase"/>
    <property type="match status" value="1"/>
</dbReference>
<dbReference type="InterPro" id="IPR001977">
    <property type="entry name" value="Depp_CoAkinase"/>
</dbReference>
<organism evidence="7 8">
    <name type="scientific">Membranihabitans marinus</name>
    <dbReference type="NCBI Taxonomy" id="1227546"/>
    <lineage>
        <taxon>Bacteria</taxon>
        <taxon>Pseudomonadati</taxon>
        <taxon>Bacteroidota</taxon>
        <taxon>Saprospiria</taxon>
        <taxon>Saprospirales</taxon>
        <taxon>Saprospiraceae</taxon>
        <taxon>Membranihabitans</taxon>
    </lineage>
</organism>
<dbReference type="PANTHER" id="PTHR10695">
    <property type="entry name" value="DEPHOSPHO-COA KINASE-RELATED"/>
    <property type="match status" value="1"/>
</dbReference>
<comment type="function">
    <text evidence="5">Catalyzes the phosphorylation of the 3'-hydroxyl group of dephosphocoenzyme A to form coenzyme A.</text>
</comment>
<dbReference type="Gene3D" id="3.40.50.300">
    <property type="entry name" value="P-loop containing nucleotide triphosphate hydrolases"/>
    <property type="match status" value="1"/>
</dbReference>
<evidence type="ECO:0000256" key="2">
    <source>
        <dbReference type="ARBA" id="ARBA00022741"/>
    </source>
</evidence>
<dbReference type="GO" id="GO:0005737">
    <property type="term" value="C:cytoplasm"/>
    <property type="evidence" value="ECO:0007669"/>
    <property type="project" value="UniProtKB-SubCell"/>
</dbReference>
<dbReference type="PANTHER" id="PTHR10695:SF46">
    <property type="entry name" value="BIFUNCTIONAL COENZYME A SYNTHASE-RELATED"/>
    <property type="match status" value="1"/>
</dbReference>
<keyword evidence="5 7" id="KW-0808">Transferase</keyword>
<comment type="caution">
    <text evidence="7">The sequence shown here is derived from an EMBL/GenBank/DDBJ whole genome shotgun (WGS) entry which is preliminary data.</text>
</comment>
<dbReference type="GO" id="GO:0005524">
    <property type="term" value="F:ATP binding"/>
    <property type="evidence" value="ECO:0007669"/>
    <property type="project" value="UniProtKB-UniRule"/>
</dbReference>
<dbReference type="Proteomes" id="UP000753961">
    <property type="component" value="Unassembled WGS sequence"/>
</dbReference>
<dbReference type="RefSeq" id="WP_222581596.1">
    <property type="nucleotide sequence ID" value="NZ_JAHVHU010000022.1"/>
</dbReference>
<dbReference type="Pfam" id="PF01121">
    <property type="entry name" value="CoaE"/>
    <property type="match status" value="1"/>
</dbReference>
<evidence type="ECO:0000256" key="3">
    <source>
        <dbReference type="ARBA" id="ARBA00022840"/>
    </source>
</evidence>
<dbReference type="PROSITE" id="PS51219">
    <property type="entry name" value="DPCK"/>
    <property type="match status" value="1"/>
</dbReference>
<dbReference type="EMBL" id="JAHVHU010000022">
    <property type="protein sequence ID" value="MBY5960050.1"/>
    <property type="molecule type" value="Genomic_DNA"/>
</dbReference>